<dbReference type="RefSeq" id="XP_025552490.1">
    <property type="nucleotide sequence ID" value="XM_025696282.1"/>
</dbReference>
<sequence>MPVEGRDAESDCDESAEDDYYDDGRIDLAIAAARAYIFHAGVTIYGYPYLQENGYLPRVNENWGKPGPLRKRITELGPRATPEYQTIATELCYDDKIFFIAFIHRAPHPVSRNSPTVPRCLTIRFR</sequence>
<reference evidence="1 2" key="1">
    <citation type="submission" date="2018-02" db="EMBL/GenBank/DDBJ databases">
        <title>The genomes of Aspergillus section Nigri reveals drivers in fungal speciation.</title>
        <authorList>
            <consortium name="DOE Joint Genome Institute"/>
            <person name="Vesth T.C."/>
            <person name="Nybo J."/>
            <person name="Theobald S."/>
            <person name="Brandl J."/>
            <person name="Frisvad J.C."/>
            <person name="Nielsen K.F."/>
            <person name="Lyhne E.K."/>
            <person name="Kogle M.E."/>
            <person name="Kuo A."/>
            <person name="Riley R."/>
            <person name="Clum A."/>
            <person name="Nolan M."/>
            <person name="Lipzen A."/>
            <person name="Salamov A."/>
            <person name="Henrissat B."/>
            <person name="Wiebenga A."/>
            <person name="De vries R.P."/>
            <person name="Grigoriev I.V."/>
            <person name="Mortensen U.H."/>
            <person name="Andersen M.R."/>
            <person name="Baker S.E."/>
        </authorList>
    </citation>
    <scope>NUCLEOTIDE SEQUENCE [LARGE SCALE GENOMIC DNA]</scope>
    <source>
        <strain evidence="1 2">CBS 101889</strain>
    </source>
</reference>
<keyword evidence="2" id="KW-1185">Reference proteome</keyword>
<dbReference type="GeneID" id="37200571"/>
<evidence type="ECO:0000313" key="1">
    <source>
        <dbReference type="EMBL" id="RAL13336.1"/>
    </source>
</evidence>
<organism evidence="1 2">
    <name type="scientific">Aspergillus homomorphus (strain CBS 101889)</name>
    <dbReference type="NCBI Taxonomy" id="1450537"/>
    <lineage>
        <taxon>Eukaryota</taxon>
        <taxon>Fungi</taxon>
        <taxon>Dikarya</taxon>
        <taxon>Ascomycota</taxon>
        <taxon>Pezizomycotina</taxon>
        <taxon>Eurotiomycetes</taxon>
        <taxon>Eurotiomycetidae</taxon>
        <taxon>Eurotiales</taxon>
        <taxon>Aspergillaceae</taxon>
        <taxon>Aspergillus</taxon>
        <taxon>Aspergillus subgen. Circumdati</taxon>
    </lineage>
</organism>
<dbReference type="VEuPathDB" id="FungiDB:BO97DRAFT_413342"/>
<name>A0A395I0L6_ASPHC</name>
<dbReference type="EMBL" id="KZ824279">
    <property type="protein sequence ID" value="RAL13336.1"/>
    <property type="molecule type" value="Genomic_DNA"/>
</dbReference>
<dbReference type="Proteomes" id="UP000248961">
    <property type="component" value="Unassembled WGS sequence"/>
</dbReference>
<evidence type="ECO:0000313" key="2">
    <source>
        <dbReference type="Proteomes" id="UP000248961"/>
    </source>
</evidence>
<gene>
    <name evidence="1" type="ORF">BO97DRAFT_413342</name>
</gene>
<protein>
    <submittedName>
        <fullName evidence="1">Uncharacterized protein</fullName>
    </submittedName>
</protein>
<accession>A0A395I0L6</accession>
<dbReference type="AlphaFoldDB" id="A0A395I0L6"/>
<proteinExistence type="predicted"/>